<keyword evidence="3" id="KW-0902">Two-component regulatory system</keyword>
<evidence type="ECO:0000313" key="8">
    <source>
        <dbReference type="Proteomes" id="UP001589870"/>
    </source>
</evidence>
<feature type="transmembrane region" description="Helical" evidence="5">
    <location>
        <begin position="53"/>
        <end position="74"/>
    </location>
</feature>
<gene>
    <name evidence="7" type="ORF">ACFHYQ_22640</name>
</gene>
<feature type="domain" description="Signal transduction histidine kinase subgroup 3 dimerisation and phosphoacceptor" evidence="6">
    <location>
        <begin position="192"/>
        <end position="258"/>
    </location>
</feature>
<dbReference type="RefSeq" id="WP_394303135.1">
    <property type="nucleotide sequence ID" value="NZ_JBHMQT010000050.1"/>
</dbReference>
<feature type="transmembrane region" description="Helical" evidence="5">
    <location>
        <begin position="20"/>
        <end position="41"/>
    </location>
</feature>
<name>A0ABV6UA77_9ACTN</name>
<feature type="compositionally biased region" description="Gly residues" evidence="4">
    <location>
        <begin position="355"/>
        <end position="369"/>
    </location>
</feature>
<protein>
    <submittedName>
        <fullName evidence="7">Sensor histidine kinase</fullName>
    </submittedName>
</protein>
<evidence type="ECO:0000259" key="6">
    <source>
        <dbReference type="Pfam" id="PF07730"/>
    </source>
</evidence>
<evidence type="ECO:0000256" key="2">
    <source>
        <dbReference type="ARBA" id="ARBA00022777"/>
    </source>
</evidence>
<organism evidence="7 8">
    <name type="scientific">Sphaerimonospora cavernae</name>
    <dbReference type="NCBI Taxonomy" id="1740611"/>
    <lineage>
        <taxon>Bacteria</taxon>
        <taxon>Bacillati</taxon>
        <taxon>Actinomycetota</taxon>
        <taxon>Actinomycetes</taxon>
        <taxon>Streptosporangiales</taxon>
        <taxon>Streptosporangiaceae</taxon>
        <taxon>Sphaerimonospora</taxon>
    </lineage>
</organism>
<dbReference type="PANTHER" id="PTHR24421">
    <property type="entry name" value="NITRATE/NITRITE SENSOR PROTEIN NARX-RELATED"/>
    <property type="match status" value="1"/>
</dbReference>
<dbReference type="Gene3D" id="1.20.5.1930">
    <property type="match status" value="1"/>
</dbReference>
<keyword evidence="5" id="KW-0472">Membrane</keyword>
<reference evidence="7 8" key="1">
    <citation type="submission" date="2024-09" db="EMBL/GenBank/DDBJ databases">
        <authorList>
            <person name="Sun Q."/>
            <person name="Mori K."/>
        </authorList>
    </citation>
    <scope>NUCLEOTIDE SEQUENCE [LARGE SCALE GENOMIC DNA]</scope>
    <source>
        <strain evidence="7 8">TBRC 1851</strain>
    </source>
</reference>
<dbReference type="Pfam" id="PF07730">
    <property type="entry name" value="HisKA_3"/>
    <property type="match status" value="1"/>
</dbReference>
<evidence type="ECO:0000256" key="4">
    <source>
        <dbReference type="SAM" id="MobiDB-lite"/>
    </source>
</evidence>
<keyword evidence="2 7" id="KW-0418">Kinase</keyword>
<proteinExistence type="predicted"/>
<dbReference type="EMBL" id="JBHMQT010000050">
    <property type="protein sequence ID" value="MFC0865095.1"/>
    <property type="molecule type" value="Genomic_DNA"/>
</dbReference>
<evidence type="ECO:0000313" key="7">
    <source>
        <dbReference type="EMBL" id="MFC0865095.1"/>
    </source>
</evidence>
<feature type="transmembrane region" description="Helical" evidence="5">
    <location>
        <begin position="149"/>
        <end position="174"/>
    </location>
</feature>
<evidence type="ECO:0000256" key="5">
    <source>
        <dbReference type="SAM" id="Phobius"/>
    </source>
</evidence>
<feature type="transmembrane region" description="Helical" evidence="5">
    <location>
        <begin position="114"/>
        <end position="137"/>
    </location>
</feature>
<feature type="compositionally biased region" description="Polar residues" evidence="4">
    <location>
        <begin position="406"/>
        <end position="415"/>
    </location>
</feature>
<evidence type="ECO:0000256" key="1">
    <source>
        <dbReference type="ARBA" id="ARBA00022679"/>
    </source>
</evidence>
<accession>A0ABV6UA77</accession>
<keyword evidence="8" id="KW-1185">Reference proteome</keyword>
<feature type="region of interest" description="Disordered" evidence="4">
    <location>
        <begin position="393"/>
        <end position="415"/>
    </location>
</feature>
<feature type="region of interest" description="Disordered" evidence="4">
    <location>
        <begin position="330"/>
        <end position="372"/>
    </location>
</feature>
<sequence>MGASERLRGVGPGAVRLARVGAAAFLVGMAAFAAVPLAEALGAFGGAGAFGGFRAAIAVLLITGLTGCYLWLAVRAVLDRGSRRDLVVLGVMAALAVAAPFAAGPSWLNLGFMLPFAFAITLRGWWAAAGFFAALAAGTALSASHEMSLLIFGSLQNMLTAGALAGLTIFATLLGELQRTREELARLAITEERLRFARELHDVLGHNLSVIAMRTELSMRIPTDQVARLHGELAEIHDIARRSLHDVRAVVKGYREMSLEKELGGVRRVLEAAGVRCDFAELPPSLPPDVRVALAWAVREAATNLLRHSDATVCLLGVESHGDRITVTVANDGVRPDGGGAASESASESATGRTSGPGVGGNGVGGSGLAGLDERLAQVGGSSGRHTEDGWFTLSLDVPGRPTAAALTSATGDRK</sequence>
<dbReference type="InterPro" id="IPR050482">
    <property type="entry name" value="Sensor_HK_TwoCompSys"/>
</dbReference>
<dbReference type="GO" id="GO:0016301">
    <property type="term" value="F:kinase activity"/>
    <property type="evidence" value="ECO:0007669"/>
    <property type="project" value="UniProtKB-KW"/>
</dbReference>
<dbReference type="InterPro" id="IPR036890">
    <property type="entry name" value="HATPase_C_sf"/>
</dbReference>
<comment type="caution">
    <text evidence="7">The sequence shown here is derived from an EMBL/GenBank/DDBJ whole genome shotgun (WGS) entry which is preliminary data.</text>
</comment>
<feature type="compositionally biased region" description="Low complexity" evidence="4">
    <location>
        <begin position="342"/>
        <end position="354"/>
    </location>
</feature>
<dbReference type="Proteomes" id="UP001589870">
    <property type="component" value="Unassembled WGS sequence"/>
</dbReference>
<keyword evidence="1" id="KW-0808">Transferase</keyword>
<dbReference type="PANTHER" id="PTHR24421:SF63">
    <property type="entry name" value="SENSOR HISTIDINE KINASE DESK"/>
    <property type="match status" value="1"/>
</dbReference>
<keyword evidence="5" id="KW-0812">Transmembrane</keyword>
<keyword evidence="5" id="KW-1133">Transmembrane helix</keyword>
<evidence type="ECO:0000256" key="3">
    <source>
        <dbReference type="ARBA" id="ARBA00023012"/>
    </source>
</evidence>
<dbReference type="InterPro" id="IPR011712">
    <property type="entry name" value="Sig_transdc_His_kin_sub3_dim/P"/>
</dbReference>
<dbReference type="Gene3D" id="3.30.565.10">
    <property type="entry name" value="Histidine kinase-like ATPase, C-terminal domain"/>
    <property type="match status" value="1"/>
</dbReference>
<feature type="transmembrane region" description="Helical" evidence="5">
    <location>
        <begin position="86"/>
        <end position="108"/>
    </location>
</feature>